<feature type="non-terminal residue" evidence="2">
    <location>
        <position position="1"/>
    </location>
</feature>
<dbReference type="AlphaFoldDB" id="A0A5J9W6L5"/>
<gene>
    <name evidence="2" type="ORF">EJB05_09500</name>
</gene>
<accession>A0A5J9W6L5</accession>
<proteinExistence type="predicted"/>
<feature type="transmembrane region" description="Helical" evidence="1">
    <location>
        <begin position="33"/>
        <end position="50"/>
    </location>
</feature>
<evidence type="ECO:0000313" key="2">
    <source>
        <dbReference type="EMBL" id="TVU43064.1"/>
    </source>
</evidence>
<sequence>MTSNPGSRMTAAGFAVMLLGVSAGVGSDEHGALLGLVGVLVGASFIAVGVRRMAQEEEQTTPVGPEEFASVVALGTCLHRNLPVVGLAMASCTITAVAGKHLFARVPNIMEKFVH</sequence>
<reference evidence="2 3" key="1">
    <citation type="journal article" date="2019" name="Sci. Rep.">
        <title>A high-quality genome of Eragrostis curvula grass provides insights into Poaceae evolution and supports new strategies to enhance forage quality.</title>
        <authorList>
            <person name="Carballo J."/>
            <person name="Santos B.A.C.M."/>
            <person name="Zappacosta D."/>
            <person name="Garbus I."/>
            <person name="Selva J.P."/>
            <person name="Gallo C.A."/>
            <person name="Diaz A."/>
            <person name="Albertini E."/>
            <person name="Caccamo M."/>
            <person name="Echenique V."/>
        </authorList>
    </citation>
    <scope>NUCLEOTIDE SEQUENCE [LARGE SCALE GENOMIC DNA]</scope>
    <source>
        <strain evidence="3">cv. Victoria</strain>
        <tissue evidence="2">Leaf</tissue>
    </source>
</reference>
<keyword evidence="1" id="KW-0812">Transmembrane</keyword>
<keyword evidence="1" id="KW-1133">Transmembrane helix</keyword>
<protein>
    <submittedName>
        <fullName evidence="2">Uncharacterized protein</fullName>
    </submittedName>
</protein>
<name>A0A5J9W6L5_9POAL</name>
<dbReference type="Gramene" id="TVU43064">
    <property type="protein sequence ID" value="TVU43064"/>
    <property type="gene ID" value="EJB05_09500"/>
</dbReference>
<dbReference type="Proteomes" id="UP000324897">
    <property type="component" value="Unassembled WGS sequence"/>
</dbReference>
<comment type="caution">
    <text evidence="2">The sequence shown here is derived from an EMBL/GenBank/DDBJ whole genome shotgun (WGS) entry which is preliminary data.</text>
</comment>
<keyword evidence="1" id="KW-0472">Membrane</keyword>
<evidence type="ECO:0000313" key="3">
    <source>
        <dbReference type="Proteomes" id="UP000324897"/>
    </source>
</evidence>
<keyword evidence="3" id="KW-1185">Reference proteome</keyword>
<evidence type="ECO:0000256" key="1">
    <source>
        <dbReference type="SAM" id="Phobius"/>
    </source>
</evidence>
<dbReference type="EMBL" id="RWGY01000005">
    <property type="protein sequence ID" value="TVU43064.1"/>
    <property type="molecule type" value="Genomic_DNA"/>
</dbReference>
<organism evidence="2 3">
    <name type="scientific">Eragrostis curvula</name>
    <name type="common">weeping love grass</name>
    <dbReference type="NCBI Taxonomy" id="38414"/>
    <lineage>
        <taxon>Eukaryota</taxon>
        <taxon>Viridiplantae</taxon>
        <taxon>Streptophyta</taxon>
        <taxon>Embryophyta</taxon>
        <taxon>Tracheophyta</taxon>
        <taxon>Spermatophyta</taxon>
        <taxon>Magnoliopsida</taxon>
        <taxon>Liliopsida</taxon>
        <taxon>Poales</taxon>
        <taxon>Poaceae</taxon>
        <taxon>PACMAD clade</taxon>
        <taxon>Chloridoideae</taxon>
        <taxon>Eragrostideae</taxon>
        <taxon>Eragrostidinae</taxon>
        <taxon>Eragrostis</taxon>
    </lineage>
</organism>